<evidence type="ECO:0000313" key="2">
    <source>
        <dbReference type="EMBL" id="KAH0458627.1"/>
    </source>
</evidence>
<accession>A0AAV7GSV8</accession>
<dbReference type="InterPro" id="IPR036047">
    <property type="entry name" value="F-box-like_dom_sf"/>
</dbReference>
<name>A0AAV7GSV8_DENCH</name>
<feature type="domain" description="KIB1-4 beta-propeller" evidence="1">
    <location>
        <begin position="96"/>
        <end position="412"/>
    </location>
</feature>
<proteinExistence type="predicted"/>
<dbReference type="Proteomes" id="UP000775213">
    <property type="component" value="Unassembled WGS sequence"/>
</dbReference>
<protein>
    <recommendedName>
        <fullName evidence="1">KIB1-4 beta-propeller domain-containing protein</fullName>
    </recommendedName>
</protein>
<dbReference type="Gene3D" id="1.20.1280.50">
    <property type="match status" value="1"/>
</dbReference>
<dbReference type="Pfam" id="PF03478">
    <property type="entry name" value="Beta-prop_KIB1-4"/>
    <property type="match status" value="1"/>
</dbReference>
<sequence length="449" mass="51256">MSSLPLPKWSTLLPELLLMVVERLHIADIARVSAVCGHWAWVLGRPLRGYLPPPPNLLLHVDNSMPWMLLPNKHREEADYLSFQIINRFDKGIISFLPEMVGRRCIGSSPEGSWLVTLDLALDPRILNPLTRKEFCLPSLRTIPTDYKAIFDGSDGTVLEFIDYKNRISYPANIFRDAFIRRVIITDAPPNGVAVAFYGFHYEDACMALTRPGDPNWVSIPKVRLFGSFMDAVYRQEDQSLYVVACDGTVVIFNLTNFISSSRPTPKPKILTTSLDLQIRNIRPVVKYLVFLDGELLQIWRTLRSYTAKGTRCGNWEDEYSSPIVGIETRQIEVMRFKSGGLPTQRHDPQSCWVKVRDLGNHSLFIGCNHTLVVSVSENSELRPNCIYFTDDSHGQCDLDQQTKAWDVGVYDIKNGTIERFFPPNSDEQVIWPPPSWFMPPKLYFTLTK</sequence>
<keyword evidence="3" id="KW-1185">Reference proteome</keyword>
<comment type="caution">
    <text evidence="2">The sequence shown here is derived from an EMBL/GenBank/DDBJ whole genome shotgun (WGS) entry which is preliminary data.</text>
</comment>
<reference evidence="2 3" key="1">
    <citation type="journal article" date="2021" name="Hortic Res">
        <title>Chromosome-scale assembly of the Dendrobium chrysotoxum genome enhances the understanding of orchid evolution.</title>
        <authorList>
            <person name="Zhang Y."/>
            <person name="Zhang G.Q."/>
            <person name="Zhang D."/>
            <person name="Liu X.D."/>
            <person name="Xu X.Y."/>
            <person name="Sun W.H."/>
            <person name="Yu X."/>
            <person name="Zhu X."/>
            <person name="Wang Z.W."/>
            <person name="Zhao X."/>
            <person name="Zhong W.Y."/>
            <person name="Chen H."/>
            <person name="Yin W.L."/>
            <person name="Huang T."/>
            <person name="Niu S.C."/>
            <person name="Liu Z.J."/>
        </authorList>
    </citation>
    <scope>NUCLEOTIDE SEQUENCE [LARGE SCALE GENOMIC DNA]</scope>
    <source>
        <strain evidence="2">Lindl</strain>
    </source>
</reference>
<gene>
    <name evidence="2" type="ORF">IEQ34_011441</name>
</gene>
<dbReference type="EMBL" id="JAGFBR010000011">
    <property type="protein sequence ID" value="KAH0458627.1"/>
    <property type="molecule type" value="Genomic_DNA"/>
</dbReference>
<dbReference type="PANTHER" id="PTHR44259:SF107">
    <property type="entry name" value="F-BOX PROTEIN SKIP23-LIKE"/>
    <property type="match status" value="1"/>
</dbReference>
<dbReference type="PANTHER" id="PTHR44259">
    <property type="entry name" value="OS07G0183000 PROTEIN-RELATED"/>
    <property type="match status" value="1"/>
</dbReference>
<dbReference type="InterPro" id="IPR050942">
    <property type="entry name" value="F-box_BR-signaling"/>
</dbReference>
<evidence type="ECO:0000313" key="3">
    <source>
        <dbReference type="Proteomes" id="UP000775213"/>
    </source>
</evidence>
<evidence type="ECO:0000259" key="1">
    <source>
        <dbReference type="Pfam" id="PF03478"/>
    </source>
</evidence>
<dbReference type="AlphaFoldDB" id="A0AAV7GSV8"/>
<dbReference type="InterPro" id="IPR005174">
    <property type="entry name" value="KIB1-4_b-propeller"/>
</dbReference>
<organism evidence="2 3">
    <name type="scientific">Dendrobium chrysotoxum</name>
    <name type="common">Orchid</name>
    <dbReference type="NCBI Taxonomy" id="161865"/>
    <lineage>
        <taxon>Eukaryota</taxon>
        <taxon>Viridiplantae</taxon>
        <taxon>Streptophyta</taxon>
        <taxon>Embryophyta</taxon>
        <taxon>Tracheophyta</taxon>
        <taxon>Spermatophyta</taxon>
        <taxon>Magnoliopsida</taxon>
        <taxon>Liliopsida</taxon>
        <taxon>Asparagales</taxon>
        <taxon>Orchidaceae</taxon>
        <taxon>Epidendroideae</taxon>
        <taxon>Malaxideae</taxon>
        <taxon>Dendrobiinae</taxon>
        <taxon>Dendrobium</taxon>
    </lineage>
</organism>
<dbReference type="SUPFAM" id="SSF81383">
    <property type="entry name" value="F-box domain"/>
    <property type="match status" value="1"/>
</dbReference>